<name>A0A410FVZ0_BIPS1</name>
<proteinExistence type="predicted"/>
<reference evidence="2" key="1">
    <citation type="submission" date="2018-12" db="EMBL/GenBank/DDBJ databases">
        <title>Complete genome sequence of an uncultured bacterium of the candidate phylum Bipolaricaulota.</title>
        <authorList>
            <person name="Kadnikov V.V."/>
            <person name="Mardanov A.V."/>
            <person name="Beletsky A.V."/>
            <person name="Frank Y.A."/>
            <person name="Karnachuk O.V."/>
            <person name="Ravin N.V."/>
        </authorList>
    </citation>
    <scope>NUCLEOTIDE SEQUENCE [LARGE SCALE GENOMIC DNA]</scope>
</reference>
<gene>
    <name evidence="1" type="ORF">BIP78_1483</name>
</gene>
<evidence type="ECO:0000313" key="1">
    <source>
        <dbReference type="EMBL" id="QAA77249.1"/>
    </source>
</evidence>
<dbReference type="KEGG" id="bih:BIP78_1483"/>
<accession>A0A410FVZ0</accession>
<dbReference type="EMBL" id="CP034928">
    <property type="protein sequence ID" value="QAA77249.1"/>
    <property type="molecule type" value="Genomic_DNA"/>
</dbReference>
<dbReference type="AlphaFoldDB" id="A0A410FVZ0"/>
<sequence>MFATGCDSDGSAWGGSAFRPSGFVVASGFIPDGLSGSSPLGLPFGFVASGFIPARRSNAAIGQGRRRQAATLRNHAAFVARRVRRYGTLPS</sequence>
<protein>
    <submittedName>
        <fullName evidence="1">Uncharacterized protein</fullName>
    </submittedName>
</protein>
<organism evidence="1 2">
    <name type="scientific">Bipolaricaulis sibiricus</name>
    <dbReference type="NCBI Taxonomy" id="2501609"/>
    <lineage>
        <taxon>Bacteria</taxon>
        <taxon>Candidatus Bipolaricaulota</taxon>
        <taxon>Candidatus Bipolaricaulia</taxon>
        <taxon>Candidatus Bipolaricaulales</taxon>
        <taxon>Candidatus Bipolaricaulaceae</taxon>
        <taxon>Candidatus Bipolaricaulis</taxon>
    </lineage>
</organism>
<dbReference type="Proteomes" id="UP000287233">
    <property type="component" value="Chromosome"/>
</dbReference>
<evidence type="ECO:0000313" key="2">
    <source>
        <dbReference type="Proteomes" id="UP000287233"/>
    </source>
</evidence>